<accession>A0ABT5YVW3</accession>
<reference evidence="1 2" key="1">
    <citation type="submission" date="2023-03" db="EMBL/GenBank/DDBJ databases">
        <title>Draft genome sequence of type strain Streptomyces ferralitis JCM 14344.</title>
        <authorList>
            <person name="Klaysubun C."/>
            <person name="Duangmal K."/>
        </authorList>
    </citation>
    <scope>NUCLEOTIDE SEQUENCE [LARGE SCALE GENOMIC DNA]</scope>
    <source>
        <strain evidence="1 2">JCM 14344</strain>
    </source>
</reference>
<evidence type="ECO:0000313" key="2">
    <source>
        <dbReference type="Proteomes" id="UP001220022"/>
    </source>
</evidence>
<proteinExistence type="predicted"/>
<sequence length="42" mass="4582">MEDLFAAGPAVRTTQGTMDLEKVNTIGARYGMRYTKGTMALD</sequence>
<protein>
    <submittedName>
        <fullName evidence="1">Uncharacterized protein</fullName>
    </submittedName>
</protein>
<name>A0ABT5YVW3_9ACTN</name>
<comment type="caution">
    <text evidence="1">The sequence shown here is derived from an EMBL/GenBank/DDBJ whole genome shotgun (WGS) entry which is preliminary data.</text>
</comment>
<evidence type="ECO:0000313" key="1">
    <source>
        <dbReference type="EMBL" id="MDF2255613.1"/>
    </source>
</evidence>
<dbReference type="EMBL" id="JARHTQ010000004">
    <property type="protein sequence ID" value="MDF2255613.1"/>
    <property type="molecule type" value="Genomic_DNA"/>
</dbReference>
<keyword evidence="2" id="KW-1185">Reference proteome</keyword>
<gene>
    <name evidence="1" type="ORF">P2L57_07730</name>
</gene>
<organism evidence="1 2">
    <name type="scientific">Streptantibioticus ferralitis</name>
    <dbReference type="NCBI Taxonomy" id="236510"/>
    <lineage>
        <taxon>Bacteria</taxon>
        <taxon>Bacillati</taxon>
        <taxon>Actinomycetota</taxon>
        <taxon>Actinomycetes</taxon>
        <taxon>Kitasatosporales</taxon>
        <taxon>Streptomycetaceae</taxon>
        <taxon>Streptantibioticus</taxon>
    </lineage>
</organism>
<dbReference type="Proteomes" id="UP001220022">
    <property type="component" value="Unassembled WGS sequence"/>
</dbReference>
<dbReference type="RefSeq" id="WP_275810399.1">
    <property type="nucleotide sequence ID" value="NZ_BAAANM010000017.1"/>
</dbReference>